<evidence type="ECO:0000259" key="9">
    <source>
        <dbReference type="Pfam" id="PF05712"/>
    </source>
</evidence>
<dbReference type="SUPFAM" id="SSF54160">
    <property type="entry name" value="Chromo domain-like"/>
    <property type="match status" value="1"/>
</dbReference>
<keyword evidence="3" id="KW-0156">Chromatin regulator</keyword>
<keyword evidence="7" id="KW-0539">Nucleus</keyword>
<evidence type="ECO:0000256" key="3">
    <source>
        <dbReference type="ARBA" id="ARBA00022853"/>
    </source>
</evidence>
<dbReference type="GO" id="GO:0006355">
    <property type="term" value="P:regulation of DNA-templated transcription"/>
    <property type="evidence" value="ECO:0007669"/>
    <property type="project" value="InterPro"/>
</dbReference>
<sequence length="402" mass="45850">MPPKMKFAEGERVLCYHGPLLYEAKCVKSDVKEKTVRYFIHYNGWNKKLKKKKKGNTLSGNKLSDEELFERNSSELNCFEFSACFLPFVKWSHYERGFKKEPALSWDEWVPETRVLKYNDASLQRQKELQKAHACRNTWKELKLGFKKTKTKKDKEKGVLLGTEKTKHKSSLVTGPGGGSSGNTTGDGGSTSSVSSTPASSTVGGSTTSTTTEPKRKRAKIDPTVESEETFQAKIEVRVKVPDDLKLWLVDDWDLVTKQKKLLRLPSKKNIESILDDYIKFKTTKSNNNKDAVKLVIQGLREYFNMTIGTQLLYKFERPQYTELLEENPDSPLSSIYGAAHLLRLFVKIGGMLAYTSLDEKSIQLLLTHFHDFLRYLQKNALSLLSVNDYMSVTPEYLRKVG</sequence>
<reference evidence="11" key="1">
    <citation type="submission" date="2021-01" db="EMBL/GenBank/DDBJ databases">
        <authorList>
            <person name="Li R."/>
            <person name="Bekaert M."/>
        </authorList>
    </citation>
    <scope>NUCLEOTIDE SEQUENCE</scope>
    <source>
        <strain evidence="11">Farmed</strain>
    </source>
</reference>
<comment type="subcellular location">
    <subcellularLocation>
        <location evidence="1">Nucleus</location>
    </subcellularLocation>
</comment>
<proteinExistence type="predicted"/>
<evidence type="ECO:0000256" key="7">
    <source>
        <dbReference type="ARBA" id="ARBA00023242"/>
    </source>
</evidence>
<dbReference type="OrthoDB" id="124855at2759"/>
<dbReference type="EMBL" id="CAHIKZ030001668">
    <property type="protein sequence ID" value="CAE1271883.1"/>
    <property type="molecule type" value="Genomic_DNA"/>
</dbReference>
<dbReference type="Pfam" id="PF05712">
    <property type="entry name" value="MRG"/>
    <property type="match status" value="1"/>
</dbReference>
<dbReference type="Pfam" id="PF11717">
    <property type="entry name" value="Tudor-knot"/>
    <property type="match status" value="1"/>
</dbReference>
<dbReference type="PANTHER" id="PTHR10880">
    <property type="entry name" value="MORTALITY FACTOR 4-LIKE PROTEIN"/>
    <property type="match status" value="1"/>
</dbReference>
<keyword evidence="2" id="KW-0227">DNA damage</keyword>
<organism evidence="11 12">
    <name type="scientific">Acanthosepion pharaonis</name>
    <name type="common">Pharaoh cuttlefish</name>
    <name type="synonym">Sepia pharaonis</name>
    <dbReference type="NCBI Taxonomy" id="158019"/>
    <lineage>
        <taxon>Eukaryota</taxon>
        <taxon>Metazoa</taxon>
        <taxon>Spiralia</taxon>
        <taxon>Lophotrochozoa</taxon>
        <taxon>Mollusca</taxon>
        <taxon>Cephalopoda</taxon>
        <taxon>Coleoidea</taxon>
        <taxon>Decapodiformes</taxon>
        <taxon>Sepiida</taxon>
        <taxon>Sepiina</taxon>
        <taxon>Sepiidae</taxon>
        <taxon>Acanthosepion</taxon>
    </lineage>
</organism>
<protein>
    <submittedName>
        <fullName evidence="11">MORF4L1</fullName>
    </submittedName>
</protein>
<keyword evidence="5" id="KW-0804">Transcription</keyword>
<dbReference type="Proteomes" id="UP000597762">
    <property type="component" value="Unassembled WGS sequence"/>
</dbReference>
<feature type="region of interest" description="Disordered" evidence="8">
    <location>
        <begin position="155"/>
        <end position="225"/>
    </location>
</feature>
<dbReference type="FunFam" id="1.10.274.30:FF:000001">
    <property type="entry name" value="Mortality factor 4-like protein 1"/>
    <property type="match status" value="1"/>
</dbReference>
<dbReference type="GO" id="GO:0006281">
    <property type="term" value="P:DNA repair"/>
    <property type="evidence" value="ECO:0007669"/>
    <property type="project" value="UniProtKB-KW"/>
</dbReference>
<keyword evidence="6" id="KW-0234">DNA repair</keyword>
<evidence type="ECO:0000256" key="8">
    <source>
        <dbReference type="SAM" id="MobiDB-lite"/>
    </source>
</evidence>
<dbReference type="GO" id="GO:0006325">
    <property type="term" value="P:chromatin organization"/>
    <property type="evidence" value="ECO:0007669"/>
    <property type="project" value="UniProtKB-KW"/>
</dbReference>
<dbReference type="Gene3D" id="1.10.274.30">
    <property type="entry name" value="MRG domain"/>
    <property type="match status" value="1"/>
</dbReference>
<feature type="compositionally biased region" description="Gly residues" evidence="8">
    <location>
        <begin position="175"/>
        <end position="189"/>
    </location>
</feature>
<dbReference type="PANTHER" id="PTHR10880:SF48">
    <property type="entry name" value="MORTALITY FACTOR 4 LIKE 2"/>
    <property type="match status" value="1"/>
</dbReference>
<feature type="domain" description="MRG" evidence="9">
    <location>
        <begin position="217"/>
        <end position="391"/>
    </location>
</feature>
<dbReference type="InterPro" id="IPR025995">
    <property type="entry name" value="Tudor-knot"/>
</dbReference>
<keyword evidence="4" id="KW-0805">Transcription regulation</keyword>
<dbReference type="Gene3D" id="2.30.30.140">
    <property type="match status" value="1"/>
</dbReference>
<accession>A0A812CP72</accession>
<dbReference type="InterPro" id="IPR026541">
    <property type="entry name" value="MRG_dom"/>
</dbReference>
<dbReference type="AlphaFoldDB" id="A0A812CP72"/>
<keyword evidence="12" id="KW-1185">Reference proteome</keyword>
<gene>
    <name evidence="11" type="ORF">SPHA_37431</name>
</gene>
<dbReference type="InterPro" id="IPR016197">
    <property type="entry name" value="Chromo-like_dom_sf"/>
</dbReference>
<feature type="domain" description="Tudor-knot" evidence="10">
    <location>
        <begin position="8"/>
        <end position="49"/>
    </location>
</feature>
<dbReference type="GO" id="GO:0035267">
    <property type="term" value="C:NuA4 histone acetyltransferase complex"/>
    <property type="evidence" value="ECO:0007669"/>
    <property type="project" value="TreeGrafter"/>
</dbReference>
<evidence type="ECO:0000259" key="10">
    <source>
        <dbReference type="Pfam" id="PF11717"/>
    </source>
</evidence>
<dbReference type="InterPro" id="IPR038217">
    <property type="entry name" value="MRG_C_sf"/>
</dbReference>
<name>A0A812CP72_ACAPH</name>
<feature type="compositionally biased region" description="Low complexity" evidence="8">
    <location>
        <begin position="190"/>
        <end position="212"/>
    </location>
</feature>
<evidence type="ECO:0000313" key="11">
    <source>
        <dbReference type="EMBL" id="CAE1271883.1"/>
    </source>
</evidence>
<evidence type="ECO:0000256" key="2">
    <source>
        <dbReference type="ARBA" id="ARBA00022763"/>
    </source>
</evidence>
<evidence type="ECO:0000256" key="4">
    <source>
        <dbReference type="ARBA" id="ARBA00023015"/>
    </source>
</evidence>
<evidence type="ECO:0000313" key="12">
    <source>
        <dbReference type="Proteomes" id="UP000597762"/>
    </source>
</evidence>
<evidence type="ECO:0000256" key="1">
    <source>
        <dbReference type="ARBA" id="ARBA00004123"/>
    </source>
</evidence>
<dbReference type="GO" id="GO:0005634">
    <property type="term" value="C:nucleus"/>
    <property type="evidence" value="ECO:0007669"/>
    <property type="project" value="UniProtKB-SubCell"/>
</dbReference>
<comment type="caution">
    <text evidence="11">The sequence shown here is derived from an EMBL/GenBank/DDBJ whole genome shotgun (WGS) entry which is preliminary data.</text>
</comment>
<evidence type="ECO:0000256" key="6">
    <source>
        <dbReference type="ARBA" id="ARBA00023204"/>
    </source>
</evidence>
<dbReference type="InterPro" id="IPR008676">
    <property type="entry name" value="MRG"/>
</dbReference>
<evidence type="ECO:0000256" key="5">
    <source>
        <dbReference type="ARBA" id="ARBA00023163"/>
    </source>
</evidence>
<dbReference type="PROSITE" id="PS51640">
    <property type="entry name" value="MRG"/>
    <property type="match status" value="1"/>
</dbReference>